<keyword evidence="4 7" id="KW-1133">Transmembrane helix</keyword>
<dbReference type="Pfam" id="PF07690">
    <property type="entry name" value="MFS_1"/>
    <property type="match status" value="1"/>
</dbReference>
<dbReference type="OrthoDB" id="6730379at2759"/>
<evidence type="ECO:0000256" key="3">
    <source>
        <dbReference type="ARBA" id="ARBA00022692"/>
    </source>
</evidence>
<dbReference type="PANTHER" id="PTHR43791:SF103">
    <property type="entry name" value="MAJOR FACILITATOR SUPERFAMILY (MFS) PROFILE DOMAIN-CONTAINING PROTEIN-RELATED"/>
    <property type="match status" value="1"/>
</dbReference>
<organism evidence="9 10">
    <name type="scientific">Aspergillus kawachii</name>
    <name type="common">White koji mold</name>
    <name type="synonym">Aspergillus awamori var. kawachi</name>
    <dbReference type="NCBI Taxonomy" id="1069201"/>
    <lineage>
        <taxon>Eukaryota</taxon>
        <taxon>Fungi</taxon>
        <taxon>Dikarya</taxon>
        <taxon>Ascomycota</taxon>
        <taxon>Pezizomycotina</taxon>
        <taxon>Eurotiomycetes</taxon>
        <taxon>Eurotiomycetidae</taxon>
        <taxon>Eurotiales</taxon>
        <taxon>Aspergillaceae</taxon>
        <taxon>Aspergillus</taxon>
        <taxon>Aspergillus subgen. Circumdati</taxon>
    </lineage>
</organism>
<comment type="subcellular location">
    <subcellularLocation>
        <location evidence="1">Membrane</location>
        <topology evidence="1">Multi-pass membrane protein</topology>
    </subcellularLocation>
</comment>
<feature type="transmembrane region" description="Helical" evidence="7">
    <location>
        <begin position="316"/>
        <end position="334"/>
    </location>
</feature>
<feature type="transmembrane region" description="Helical" evidence="7">
    <location>
        <begin position="274"/>
        <end position="296"/>
    </location>
</feature>
<keyword evidence="2" id="KW-0813">Transport</keyword>
<dbReference type="AlphaFoldDB" id="A0A7R7W7Y6"/>
<proteinExistence type="inferred from homology"/>
<dbReference type="Gene3D" id="1.20.1250.20">
    <property type="entry name" value="MFS general substrate transporter like domains"/>
    <property type="match status" value="1"/>
</dbReference>
<keyword evidence="5 7" id="KW-0472">Membrane</keyword>
<protein>
    <recommendedName>
        <fullName evidence="8">Major facilitator superfamily (MFS) profile domain-containing protein</fullName>
    </recommendedName>
</protein>
<reference evidence="9" key="2">
    <citation type="submission" date="2021-02" db="EMBL/GenBank/DDBJ databases">
        <title>Aspergillus luchuensis mut. kawachii IFO 4304 genome sequence.</title>
        <authorList>
            <person name="Mori K."/>
            <person name="Kadooka C."/>
            <person name="Goto M."/>
            <person name="Futagami T."/>
        </authorList>
    </citation>
    <scope>NUCLEOTIDE SEQUENCE</scope>
    <source>
        <strain evidence="9">IFO 4308</strain>
    </source>
</reference>
<feature type="transmembrane region" description="Helical" evidence="7">
    <location>
        <begin position="371"/>
        <end position="394"/>
    </location>
</feature>
<feature type="transmembrane region" description="Helical" evidence="7">
    <location>
        <begin position="212"/>
        <end position="231"/>
    </location>
</feature>
<dbReference type="InterPro" id="IPR020846">
    <property type="entry name" value="MFS_dom"/>
</dbReference>
<feature type="domain" description="Major facilitator superfamily (MFS) profile" evidence="8">
    <location>
        <begin position="52"/>
        <end position="462"/>
    </location>
</feature>
<evidence type="ECO:0000256" key="2">
    <source>
        <dbReference type="ARBA" id="ARBA00022448"/>
    </source>
</evidence>
<gene>
    <name evidence="9" type="ORF">AKAW2_31381A</name>
</gene>
<dbReference type="EMBL" id="AP024427">
    <property type="protein sequence ID" value="BCR98062.1"/>
    <property type="molecule type" value="Genomic_DNA"/>
</dbReference>
<dbReference type="InterPro" id="IPR036259">
    <property type="entry name" value="MFS_trans_sf"/>
</dbReference>
<feature type="transmembrane region" description="Helical" evidence="7">
    <location>
        <begin position="439"/>
        <end position="459"/>
    </location>
</feature>
<dbReference type="KEGG" id="aluc:AKAW2_31381A"/>
<keyword evidence="10" id="KW-1185">Reference proteome</keyword>
<keyword evidence="3 7" id="KW-0812">Transmembrane</keyword>
<accession>A0A7R7W7Y6</accession>
<evidence type="ECO:0000313" key="9">
    <source>
        <dbReference type="EMBL" id="BCR98062.1"/>
    </source>
</evidence>
<dbReference type="SUPFAM" id="SSF103473">
    <property type="entry name" value="MFS general substrate transporter"/>
    <property type="match status" value="1"/>
</dbReference>
<dbReference type="InterPro" id="IPR011701">
    <property type="entry name" value="MFS"/>
</dbReference>
<evidence type="ECO:0000256" key="7">
    <source>
        <dbReference type="SAM" id="Phobius"/>
    </source>
</evidence>
<dbReference type="GO" id="GO:0016020">
    <property type="term" value="C:membrane"/>
    <property type="evidence" value="ECO:0007669"/>
    <property type="project" value="UniProtKB-SubCell"/>
</dbReference>
<feature type="transmembrane region" description="Helical" evidence="7">
    <location>
        <begin position="149"/>
        <end position="169"/>
    </location>
</feature>
<feature type="transmembrane region" description="Helical" evidence="7">
    <location>
        <begin position="181"/>
        <end position="200"/>
    </location>
</feature>
<dbReference type="GO" id="GO:0022857">
    <property type="term" value="F:transmembrane transporter activity"/>
    <property type="evidence" value="ECO:0007669"/>
    <property type="project" value="InterPro"/>
</dbReference>
<feature type="transmembrane region" description="Helical" evidence="7">
    <location>
        <begin position="346"/>
        <end position="365"/>
    </location>
</feature>
<sequence>MARNRANPGPEKPVDDKVESELHQLEAADDTQFYNVDPEIERKVVRKLDCVILPLMVLVYFFQYLDKQTINQAAVFGLRSDLKLTGQEFSWAVSLFYLGQLCSEYPAAIMLSRFPITIYVGVTIVIWGGVNMCLAAVQNFAGLAAVRFFLGFSEGTVSPAFIIITSIWYKRKEHPIRVATWVSMNGTANIIGALMMYGIGKGNMSLAPWRSLFLICGGLTSATGLLFIFLMPRDTTTAWFLSPQEREVATQRMAIDRATRDHAVFSKAQLKEALLSPMTWIYCLMGICITLTTPIMKYSSTVIHGFGYSTYKTMLVGTPAGAFNFITVWIGAIIPRVIPGTRVYTAIGLSIVPLLGSILLMTLPYSGGADWGIVVATWLGGCSSSLISSTASIIASNVKGNTKKSIVSTAFFVAYCVGCIVSPQAWTEDDAPRYTKGCILSIASMACLILTLFVYVFMVKRLNRRRDRKASEGYFEYIVDRGDGSGCMGISVDSDHTDVEDKAFRYTI</sequence>
<evidence type="ECO:0000256" key="1">
    <source>
        <dbReference type="ARBA" id="ARBA00004141"/>
    </source>
</evidence>
<dbReference type="Proteomes" id="UP000661280">
    <property type="component" value="Chromosome 3"/>
</dbReference>
<name>A0A7R7W7Y6_ASPKA</name>
<feature type="transmembrane region" description="Helical" evidence="7">
    <location>
        <begin position="406"/>
        <end position="427"/>
    </location>
</feature>
<dbReference type="GeneID" id="64959387"/>
<dbReference type="FunFam" id="1.20.1250.20:FF:000064">
    <property type="entry name" value="MFS allantoate transporter"/>
    <property type="match status" value="1"/>
</dbReference>
<evidence type="ECO:0000256" key="6">
    <source>
        <dbReference type="ARBA" id="ARBA00037968"/>
    </source>
</evidence>
<evidence type="ECO:0000256" key="5">
    <source>
        <dbReference type="ARBA" id="ARBA00023136"/>
    </source>
</evidence>
<evidence type="ECO:0000259" key="8">
    <source>
        <dbReference type="PROSITE" id="PS50850"/>
    </source>
</evidence>
<comment type="similarity">
    <text evidence="6">Belongs to the major facilitator superfamily. Allantoate permease family.</text>
</comment>
<reference evidence="9" key="1">
    <citation type="submission" date="2021-01" db="EMBL/GenBank/DDBJ databases">
        <authorList>
            <consortium name="Aspergillus luchuensis mut. kawachii IFO 4304 genome sequencing consortium"/>
            <person name="Kazuki M."/>
            <person name="Futagami T."/>
        </authorList>
    </citation>
    <scope>NUCLEOTIDE SEQUENCE</scope>
    <source>
        <strain evidence="9">IFO 4308</strain>
    </source>
</reference>
<dbReference type="PROSITE" id="PS50850">
    <property type="entry name" value="MFS"/>
    <property type="match status" value="1"/>
</dbReference>
<evidence type="ECO:0000256" key="4">
    <source>
        <dbReference type="ARBA" id="ARBA00022989"/>
    </source>
</evidence>
<dbReference type="PANTHER" id="PTHR43791">
    <property type="entry name" value="PERMEASE-RELATED"/>
    <property type="match status" value="1"/>
</dbReference>
<dbReference type="RefSeq" id="XP_041541828.1">
    <property type="nucleotide sequence ID" value="XM_041688000.1"/>
</dbReference>
<evidence type="ECO:0000313" key="10">
    <source>
        <dbReference type="Proteomes" id="UP000661280"/>
    </source>
</evidence>
<feature type="transmembrane region" description="Helical" evidence="7">
    <location>
        <begin position="116"/>
        <end position="137"/>
    </location>
</feature>